<gene>
    <name evidence="1" type="ORF">JKJ07_24775</name>
</gene>
<dbReference type="Proteomes" id="UP000598996">
    <property type="component" value="Unassembled WGS sequence"/>
</dbReference>
<dbReference type="PANTHER" id="PTHR48098">
    <property type="entry name" value="ENTEROCHELIN ESTERASE-RELATED"/>
    <property type="match status" value="1"/>
</dbReference>
<dbReference type="InterPro" id="IPR000801">
    <property type="entry name" value="Esterase-like"/>
</dbReference>
<dbReference type="SUPFAM" id="SSF81296">
    <property type="entry name" value="E set domains"/>
    <property type="match status" value="1"/>
</dbReference>
<dbReference type="SUPFAM" id="SSF53474">
    <property type="entry name" value="alpha/beta-Hydrolases"/>
    <property type="match status" value="1"/>
</dbReference>
<dbReference type="PANTHER" id="PTHR48098:SF3">
    <property type="entry name" value="IRON(III) ENTEROBACTIN ESTERASE"/>
    <property type="match status" value="1"/>
</dbReference>
<protein>
    <submittedName>
        <fullName evidence="1">DUF3327 domain-containing protein</fullName>
    </submittedName>
</protein>
<dbReference type="InterPro" id="IPR014756">
    <property type="entry name" value="Ig_E-set"/>
</dbReference>
<dbReference type="InterPro" id="IPR029058">
    <property type="entry name" value="AB_hydrolase_fold"/>
</dbReference>
<name>A0ABS1VST1_9ACTN</name>
<dbReference type="EMBL" id="JAENHO010000007">
    <property type="protein sequence ID" value="MBL7257520.1"/>
    <property type="molecule type" value="Genomic_DNA"/>
</dbReference>
<sequence>MMSTLLEDPASLHEWWQRVTANGTPLVEPWRDGSQLVTFLWRGSAQSTRVWWGLDVPLERMRGNDLWYATRVLPSDLSTVYCLVHDGVEELPRDASGRGKTHIDGHNPARYLFPPDPADPGDHDNWVSMLSLPDAPPEPWLAPRPGVTPGVLTEAPFDRQVIVYHPAGTATAGLPVLVVFDGWIAREVQRIPTVLDNLIAAGEIPPLVALFVTSHAAGRDDDLSPDGAMRDFVTRELLPWARTTLGAGLDPRANMIAGASRGGLLAAHIGLTAPGSFGAVISQSGSFWWPSDAPGRLIREVAQRPVADVRFYLDVGIFETFPAPGGVPSQIDMNRAMRDALRKQGYSVAYAEYSGGHDYVNWRRTFADGLIAVAGVRA</sequence>
<reference evidence="1 2" key="1">
    <citation type="submission" date="2021-01" db="EMBL/GenBank/DDBJ databases">
        <title>Actinoplanes sp. nov. LDG1-01 isolated from lichen.</title>
        <authorList>
            <person name="Saeng-In P."/>
            <person name="Phongsopitanun W."/>
            <person name="Kanchanasin P."/>
            <person name="Yuki M."/>
            <person name="Kudo T."/>
            <person name="Ohkuma M."/>
            <person name="Tanasupawat S."/>
        </authorList>
    </citation>
    <scope>NUCLEOTIDE SEQUENCE [LARGE SCALE GENOMIC DNA]</scope>
    <source>
        <strain evidence="1 2">LDG1-01</strain>
    </source>
</reference>
<dbReference type="Pfam" id="PF00756">
    <property type="entry name" value="Esterase"/>
    <property type="match status" value="1"/>
</dbReference>
<evidence type="ECO:0000313" key="2">
    <source>
        <dbReference type="Proteomes" id="UP000598996"/>
    </source>
</evidence>
<keyword evidence="2" id="KW-1185">Reference proteome</keyword>
<accession>A0ABS1VST1</accession>
<evidence type="ECO:0000313" key="1">
    <source>
        <dbReference type="EMBL" id="MBL7257520.1"/>
    </source>
</evidence>
<dbReference type="Gene3D" id="3.40.50.1820">
    <property type="entry name" value="alpha/beta hydrolase"/>
    <property type="match status" value="1"/>
</dbReference>
<comment type="caution">
    <text evidence="1">The sequence shown here is derived from an EMBL/GenBank/DDBJ whole genome shotgun (WGS) entry which is preliminary data.</text>
</comment>
<proteinExistence type="predicted"/>
<dbReference type="InterPro" id="IPR013783">
    <property type="entry name" value="Ig-like_fold"/>
</dbReference>
<organism evidence="1 2">
    <name type="scientific">Paractinoplanes lichenicola</name>
    <dbReference type="NCBI Taxonomy" id="2802976"/>
    <lineage>
        <taxon>Bacteria</taxon>
        <taxon>Bacillati</taxon>
        <taxon>Actinomycetota</taxon>
        <taxon>Actinomycetes</taxon>
        <taxon>Micromonosporales</taxon>
        <taxon>Micromonosporaceae</taxon>
        <taxon>Paractinoplanes</taxon>
    </lineage>
</organism>
<dbReference type="InterPro" id="IPR050583">
    <property type="entry name" value="Mycobacterial_A85_antigen"/>
</dbReference>
<dbReference type="Gene3D" id="2.60.40.10">
    <property type="entry name" value="Immunoglobulins"/>
    <property type="match status" value="1"/>
</dbReference>